<name>A0A0C1QY21_9CLOT</name>
<dbReference type="RefSeq" id="WP_039634341.1">
    <property type="nucleotide sequence ID" value="NZ_AYSO01000018.1"/>
</dbReference>
<evidence type="ECO:0000256" key="2">
    <source>
        <dbReference type="ARBA" id="ARBA00007362"/>
    </source>
</evidence>
<dbReference type="Pfam" id="PF00892">
    <property type="entry name" value="EamA"/>
    <property type="match status" value="2"/>
</dbReference>
<feature type="transmembrane region" description="Helical" evidence="7">
    <location>
        <begin position="223"/>
        <end position="242"/>
    </location>
</feature>
<feature type="domain" description="EamA" evidence="8">
    <location>
        <begin position="10"/>
        <end position="141"/>
    </location>
</feature>
<evidence type="ECO:0000256" key="5">
    <source>
        <dbReference type="ARBA" id="ARBA00022989"/>
    </source>
</evidence>
<dbReference type="Gene3D" id="1.10.3730.20">
    <property type="match status" value="2"/>
</dbReference>
<feature type="transmembrane region" description="Helical" evidence="7">
    <location>
        <begin position="152"/>
        <end position="173"/>
    </location>
</feature>
<dbReference type="InterPro" id="IPR050638">
    <property type="entry name" value="AA-Vitamin_Transporters"/>
</dbReference>
<feature type="transmembrane region" description="Helical" evidence="7">
    <location>
        <begin position="125"/>
        <end position="146"/>
    </location>
</feature>
<keyword evidence="5 7" id="KW-1133">Transmembrane helix</keyword>
<evidence type="ECO:0000256" key="6">
    <source>
        <dbReference type="ARBA" id="ARBA00023136"/>
    </source>
</evidence>
<keyword evidence="4 7" id="KW-0812">Transmembrane</keyword>
<feature type="transmembrane region" description="Helical" evidence="7">
    <location>
        <begin position="254"/>
        <end position="273"/>
    </location>
</feature>
<dbReference type="PANTHER" id="PTHR32322">
    <property type="entry name" value="INNER MEMBRANE TRANSPORTER"/>
    <property type="match status" value="1"/>
</dbReference>
<evidence type="ECO:0000256" key="7">
    <source>
        <dbReference type="SAM" id="Phobius"/>
    </source>
</evidence>
<dbReference type="PANTHER" id="PTHR32322:SF18">
    <property type="entry name" value="S-ADENOSYLMETHIONINE_S-ADENOSYLHOMOCYSTEINE TRANSPORTER"/>
    <property type="match status" value="1"/>
</dbReference>
<feature type="transmembrane region" description="Helical" evidence="7">
    <location>
        <begin position="37"/>
        <end position="57"/>
    </location>
</feature>
<dbReference type="EMBL" id="AYSO01000018">
    <property type="protein sequence ID" value="KIE45912.1"/>
    <property type="molecule type" value="Genomic_DNA"/>
</dbReference>
<comment type="subcellular location">
    <subcellularLocation>
        <location evidence="1">Cell membrane</location>
        <topology evidence="1">Multi-pass membrane protein</topology>
    </subcellularLocation>
</comment>
<feature type="transmembrane region" description="Helical" evidence="7">
    <location>
        <begin position="7"/>
        <end position="31"/>
    </location>
</feature>
<evidence type="ECO:0000256" key="3">
    <source>
        <dbReference type="ARBA" id="ARBA00022475"/>
    </source>
</evidence>
<dbReference type="InterPro" id="IPR000620">
    <property type="entry name" value="EamA_dom"/>
</dbReference>
<dbReference type="Proteomes" id="UP000031366">
    <property type="component" value="Unassembled WGS sequence"/>
</dbReference>
<evidence type="ECO:0000313" key="10">
    <source>
        <dbReference type="Proteomes" id="UP000031366"/>
    </source>
</evidence>
<comment type="caution">
    <text evidence="9">The sequence shown here is derived from an EMBL/GenBank/DDBJ whole genome shotgun (WGS) entry which is preliminary data.</text>
</comment>
<evidence type="ECO:0000313" key="9">
    <source>
        <dbReference type="EMBL" id="KIE45912.1"/>
    </source>
</evidence>
<keyword evidence="6 7" id="KW-0472">Membrane</keyword>
<feature type="transmembrane region" description="Helical" evidence="7">
    <location>
        <begin position="69"/>
        <end position="86"/>
    </location>
</feature>
<sequence length="321" mass="35523">MINKEKAMPIFAGMAYALLFGLTFMFISIALRYTSPFLLLSIRFSIAFIVMSILVIFKILKVNFKNKNLLPLILVGFMQPILYFALETYALKSIPSSIAGTISSLIPISVALSSAYFLKEKPTKAQYGFIMTSIVGVVIIVIFGATDSGSGSLVGILLLIGAILSQTAFTILSRKFSVRYTPTETTYFMMGIGGFVFTIIAFIECLIKGDLTAFITPFLHKEFIFTIIFLSIFASIMGFFLINYTLSKMEAARVAVFENLCTIVSIIAGVVFLGENFKVYHVIGAILIILGVWGTNRFTASNHKIIEEKAINSTIREKNRD</sequence>
<keyword evidence="3" id="KW-1003">Cell membrane</keyword>
<feature type="transmembrane region" description="Helical" evidence="7">
    <location>
        <begin position="279"/>
        <end position="296"/>
    </location>
</feature>
<feature type="transmembrane region" description="Helical" evidence="7">
    <location>
        <begin position="185"/>
        <end position="203"/>
    </location>
</feature>
<reference evidence="9 10" key="1">
    <citation type="journal article" date="2015" name="Infect. Genet. Evol.">
        <title>Genomic sequences of six botulinum neurotoxin-producing strains representing three clostridial species illustrate the mobility and diversity of botulinum neurotoxin genes.</title>
        <authorList>
            <person name="Smith T.J."/>
            <person name="Hill K.K."/>
            <person name="Xie G."/>
            <person name="Foley B.T."/>
            <person name="Williamson C.H."/>
            <person name="Foster J.T."/>
            <person name="Johnson S.L."/>
            <person name="Chertkov O."/>
            <person name="Teshima H."/>
            <person name="Gibbons H.S."/>
            <person name="Johnsky L.A."/>
            <person name="Karavis M.A."/>
            <person name="Smith L.A."/>
        </authorList>
    </citation>
    <scope>NUCLEOTIDE SEQUENCE [LARGE SCALE GENOMIC DNA]</scope>
    <source>
        <strain evidence="9 10">CDC 2741</strain>
    </source>
</reference>
<protein>
    <submittedName>
        <fullName evidence="9">UAA transporter family protein</fullName>
    </submittedName>
</protein>
<gene>
    <name evidence="9" type="ORF">U732_2156</name>
</gene>
<keyword evidence="10" id="KW-1185">Reference proteome</keyword>
<evidence type="ECO:0000256" key="1">
    <source>
        <dbReference type="ARBA" id="ARBA00004651"/>
    </source>
</evidence>
<dbReference type="AlphaFoldDB" id="A0A0C1QY21"/>
<dbReference type="InterPro" id="IPR037185">
    <property type="entry name" value="EmrE-like"/>
</dbReference>
<comment type="similarity">
    <text evidence="2">Belongs to the EamA transporter family.</text>
</comment>
<proteinExistence type="inferred from homology"/>
<feature type="transmembrane region" description="Helical" evidence="7">
    <location>
        <begin position="98"/>
        <end position="118"/>
    </location>
</feature>
<dbReference type="SUPFAM" id="SSF103481">
    <property type="entry name" value="Multidrug resistance efflux transporter EmrE"/>
    <property type="match status" value="2"/>
</dbReference>
<accession>A0A0C1QY21</accession>
<dbReference type="GO" id="GO:0005886">
    <property type="term" value="C:plasma membrane"/>
    <property type="evidence" value="ECO:0007669"/>
    <property type="project" value="UniProtKB-SubCell"/>
</dbReference>
<dbReference type="OrthoDB" id="37139at2"/>
<feature type="domain" description="EamA" evidence="8">
    <location>
        <begin position="154"/>
        <end position="296"/>
    </location>
</feature>
<organism evidence="9 10">
    <name type="scientific">Clostridium argentinense CDC 2741</name>
    <dbReference type="NCBI Taxonomy" id="1418104"/>
    <lineage>
        <taxon>Bacteria</taxon>
        <taxon>Bacillati</taxon>
        <taxon>Bacillota</taxon>
        <taxon>Clostridia</taxon>
        <taxon>Eubacteriales</taxon>
        <taxon>Clostridiaceae</taxon>
        <taxon>Clostridium</taxon>
    </lineage>
</organism>
<evidence type="ECO:0000256" key="4">
    <source>
        <dbReference type="ARBA" id="ARBA00022692"/>
    </source>
</evidence>
<evidence type="ECO:0000259" key="8">
    <source>
        <dbReference type="Pfam" id="PF00892"/>
    </source>
</evidence>